<dbReference type="Proteomes" id="UP000004931">
    <property type="component" value="Unassembled WGS sequence"/>
</dbReference>
<organism evidence="4 5">
    <name type="scientific">marine gamma proteobacterium HTCC2143</name>
    <dbReference type="NCBI Taxonomy" id="247633"/>
    <lineage>
        <taxon>Bacteria</taxon>
        <taxon>Pseudomonadati</taxon>
        <taxon>Pseudomonadota</taxon>
        <taxon>Gammaproteobacteria</taxon>
        <taxon>Cellvibrionales</taxon>
        <taxon>Spongiibacteraceae</taxon>
        <taxon>BD1-7 clade</taxon>
    </lineage>
</organism>
<comment type="subcellular location">
    <subcellularLocation>
        <location evidence="1">Cell outer membrane</location>
    </subcellularLocation>
</comment>
<evidence type="ECO:0000256" key="3">
    <source>
        <dbReference type="ARBA" id="ARBA00023237"/>
    </source>
</evidence>
<keyword evidence="3" id="KW-0998">Cell outer membrane</keyword>
<evidence type="ECO:0000313" key="5">
    <source>
        <dbReference type="Proteomes" id="UP000004931"/>
    </source>
</evidence>
<proteinExistence type="predicted"/>
<keyword evidence="2" id="KW-0472">Membrane</keyword>
<dbReference type="SUPFAM" id="SSF56935">
    <property type="entry name" value="Porins"/>
    <property type="match status" value="1"/>
</dbReference>
<name>A0YGY4_9GAMM</name>
<dbReference type="eggNOG" id="COG1629">
    <property type="taxonomic scope" value="Bacteria"/>
</dbReference>
<dbReference type="Gene3D" id="2.40.170.20">
    <property type="entry name" value="TonB-dependent receptor, beta-barrel domain"/>
    <property type="match status" value="1"/>
</dbReference>
<dbReference type="EMBL" id="AAVT01000013">
    <property type="protein sequence ID" value="EAW29859.1"/>
    <property type="molecule type" value="Genomic_DNA"/>
</dbReference>
<comment type="caution">
    <text evidence="4">The sequence shown here is derived from an EMBL/GenBank/DDBJ whole genome shotgun (WGS) entry which is preliminary data.</text>
</comment>
<sequence length="76" mass="7972">MAAEREANIEDVPIAVTALSAGQLERAGVDTLRDRNRLSTSLNMNTTGTKAGLGALLLRGVGTTGNNIGLEQQYSQ</sequence>
<dbReference type="AlphaFoldDB" id="A0YGY4"/>
<gene>
    <name evidence="4" type="ORF">GP2143_11689</name>
</gene>
<dbReference type="STRING" id="247633.GP2143_11689"/>
<dbReference type="InterPro" id="IPR036942">
    <property type="entry name" value="Beta-barrel_TonB_sf"/>
</dbReference>
<evidence type="ECO:0000256" key="1">
    <source>
        <dbReference type="ARBA" id="ARBA00004442"/>
    </source>
</evidence>
<protein>
    <submittedName>
        <fullName evidence="4">Uncharacterized protein</fullName>
    </submittedName>
</protein>
<accession>A0YGY4</accession>
<evidence type="ECO:0000256" key="2">
    <source>
        <dbReference type="ARBA" id="ARBA00023136"/>
    </source>
</evidence>
<keyword evidence="5" id="KW-1185">Reference proteome</keyword>
<dbReference type="GO" id="GO:0009279">
    <property type="term" value="C:cell outer membrane"/>
    <property type="evidence" value="ECO:0007669"/>
    <property type="project" value="UniProtKB-SubCell"/>
</dbReference>
<evidence type="ECO:0000313" key="4">
    <source>
        <dbReference type="EMBL" id="EAW29859.1"/>
    </source>
</evidence>
<reference evidence="4 5" key="1">
    <citation type="journal article" date="2010" name="J. Bacteriol.">
        <title>Genome sequence of the oligotrophic marine Gammaproteobacterium HTCC2143, isolated from the Oregon Coast.</title>
        <authorList>
            <person name="Oh H.M."/>
            <person name="Kang I."/>
            <person name="Ferriera S."/>
            <person name="Giovannoni S.J."/>
            <person name="Cho J.C."/>
        </authorList>
    </citation>
    <scope>NUCLEOTIDE SEQUENCE [LARGE SCALE GENOMIC DNA]</scope>
    <source>
        <strain evidence="4 5">HTCC2143</strain>
    </source>
</reference>